<name>A0A6B2H1P2_9BACT</name>
<protein>
    <submittedName>
        <fullName evidence="2">Uncharacterized protein</fullName>
    </submittedName>
</protein>
<evidence type="ECO:0000313" key="2">
    <source>
        <dbReference type="EMBL" id="NDK56233.1"/>
    </source>
</evidence>
<evidence type="ECO:0000313" key="3">
    <source>
        <dbReference type="Proteomes" id="UP000478546"/>
    </source>
</evidence>
<keyword evidence="1" id="KW-0812">Transmembrane</keyword>
<keyword evidence="1" id="KW-1133">Transmembrane helix</keyword>
<accession>A0A6B2H1P2</accession>
<keyword evidence="1" id="KW-0472">Membrane</keyword>
<dbReference type="EMBL" id="JAAEAA010000011">
    <property type="protein sequence ID" value="NDK56233.1"/>
    <property type="molecule type" value="Genomic_DNA"/>
</dbReference>
<comment type="caution">
    <text evidence="2">The sequence shown here is derived from an EMBL/GenBank/DDBJ whole genome shotgun (WGS) entry which is preliminary data.</text>
</comment>
<gene>
    <name evidence="2" type="ORF">GWO68_09920</name>
</gene>
<proteinExistence type="predicted"/>
<feature type="transmembrane region" description="Helical" evidence="1">
    <location>
        <begin position="26"/>
        <end position="48"/>
    </location>
</feature>
<dbReference type="Proteomes" id="UP000478546">
    <property type="component" value="Unassembled WGS sequence"/>
</dbReference>
<keyword evidence="3" id="KW-1185">Reference proteome</keyword>
<organism evidence="2 3">
    <name type="scientific">Pontibacter fetidus</name>
    <dbReference type="NCBI Taxonomy" id="2700082"/>
    <lineage>
        <taxon>Bacteria</taxon>
        <taxon>Pseudomonadati</taxon>
        <taxon>Bacteroidota</taxon>
        <taxon>Cytophagia</taxon>
        <taxon>Cytophagales</taxon>
        <taxon>Hymenobacteraceae</taxon>
        <taxon>Pontibacter</taxon>
    </lineage>
</organism>
<sequence>MNKHNGELEIDEDAPFEKRFWTVQRIGWLIMLLVILAAMFGFTGRGGLSGINKIKKASQSQSLVLEYDRFQRYQVSDKLTVKLQQLQTTAPTITFSKVFYEKIRVEQVVPQPEKVEINANEITYTFSISQPSGDVIFYTKPMHAGSLEVMVKGPNNERVPISMFVYP</sequence>
<dbReference type="AlphaFoldDB" id="A0A6B2H1P2"/>
<reference evidence="2 3" key="1">
    <citation type="submission" date="2020-01" db="EMBL/GenBank/DDBJ databases">
        <authorList>
            <person name="Kim M.K."/>
        </authorList>
    </citation>
    <scope>NUCLEOTIDE SEQUENCE [LARGE SCALE GENOMIC DNA]</scope>
    <source>
        <strain evidence="2 3">BT213</strain>
    </source>
</reference>
<evidence type="ECO:0000256" key="1">
    <source>
        <dbReference type="SAM" id="Phobius"/>
    </source>
</evidence>
<dbReference type="RefSeq" id="WP_162346293.1">
    <property type="nucleotide sequence ID" value="NZ_JAAEAA010000011.1"/>
</dbReference>